<dbReference type="AlphaFoldDB" id="A0A1Y2BI66"/>
<organism evidence="2 3">
    <name type="scientific">Neocallimastix californiae</name>
    <dbReference type="NCBI Taxonomy" id="1754190"/>
    <lineage>
        <taxon>Eukaryota</taxon>
        <taxon>Fungi</taxon>
        <taxon>Fungi incertae sedis</taxon>
        <taxon>Chytridiomycota</taxon>
        <taxon>Chytridiomycota incertae sedis</taxon>
        <taxon>Neocallimastigomycetes</taxon>
        <taxon>Neocallimastigales</taxon>
        <taxon>Neocallimastigaceae</taxon>
        <taxon>Neocallimastix</taxon>
    </lineage>
</organism>
<dbReference type="STRING" id="1754190.A0A1Y2BI66"/>
<keyword evidence="3" id="KW-1185">Reference proteome</keyword>
<gene>
    <name evidence="2" type="ORF">LY90DRAFT_64582</name>
</gene>
<dbReference type="Proteomes" id="UP000193920">
    <property type="component" value="Unassembled WGS sequence"/>
</dbReference>
<dbReference type="Gene3D" id="6.10.140.2030">
    <property type="match status" value="1"/>
</dbReference>
<evidence type="ECO:0000259" key="1">
    <source>
        <dbReference type="Pfam" id="PF16741"/>
    </source>
</evidence>
<evidence type="ECO:0000313" key="3">
    <source>
        <dbReference type="Proteomes" id="UP000193920"/>
    </source>
</evidence>
<dbReference type="EMBL" id="MCOG01000154">
    <property type="protein sequence ID" value="ORY34484.1"/>
    <property type="molecule type" value="Genomic_DNA"/>
</dbReference>
<feature type="domain" description="mRNA-decapping enzyme C-terminal" evidence="1">
    <location>
        <begin position="128"/>
        <end position="152"/>
    </location>
</feature>
<accession>A0A1Y2BI66</accession>
<dbReference type="Pfam" id="PF16741">
    <property type="entry name" value="mRNA_decap_C"/>
    <property type="match status" value="1"/>
</dbReference>
<sequence>MSLLQKAKMDRQVQVTSAAMKTEPIQTTAPFYTLPLTQPIFQLQPQLYQTPTIPINTTIPYISSSPQYVITSPQPPQSQISQLSQLQLAQPITPQSLPVSFHSLEDIWTWCNYMSGTLNNRKLQRYEFQNLILHLIKNDPTFLNALYEAYLSG</sequence>
<comment type="caution">
    <text evidence="2">The sequence shown here is derived from an EMBL/GenBank/DDBJ whole genome shotgun (WGS) entry which is preliminary data.</text>
</comment>
<dbReference type="OrthoDB" id="440673at2759"/>
<dbReference type="InterPro" id="IPR031953">
    <property type="entry name" value="mRNA_decap_C"/>
</dbReference>
<evidence type="ECO:0000313" key="2">
    <source>
        <dbReference type="EMBL" id="ORY34484.1"/>
    </source>
</evidence>
<proteinExistence type="predicted"/>
<reference evidence="2 3" key="1">
    <citation type="submission" date="2016-08" db="EMBL/GenBank/DDBJ databases">
        <title>A Parts List for Fungal Cellulosomes Revealed by Comparative Genomics.</title>
        <authorList>
            <consortium name="DOE Joint Genome Institute"/>
            <person name="Haitjema C.H."/>
            <person name="Gilmore S.P."/>
            <person name="Henske J.K."/>
            <person name="Solomon K.V."/>
            <person name="De Groot R."/>
            <person name="Kuo A."/>
            <person name="Mondo S.J."/>
            <person name="Salamov A.A."/>
            <person name="Labutti K."/>
            <person name="Zhao Z."/>
            <person name="Chiniquy J."/>
            <person name="Barry K."/>
            <person name="Brewer H.M."/>
            <person name="Purvine S.O."/>
            <person name="Wright A.T."/>
            <person name="Boxma B."/>
            <person name="Van Alen T."/>
            <person name="Hackstein J.H."/>
            <person name="Baker S.E."/>
            <person name="Grigoriev I.V."/>
            <person name="O'Malley M.A."/>
        </authorList>
    </citation>
    <scope>NUCLEOTIDE SEQUENCE [LARGE SCALE GENOMIC DNA]</scope>
    <source>
        <strain evidence="2 3">G1</strain>
    </source>
</reference>
<protein>
    <recommendedName>
        <fullName evidence="1">mRNA-decapping enzyme C-terminal domain-containing protein</fullName>
    </recommendedName>
</protein>
<name>A0A1Y2BI66_9FUNG</name>